<dbReference type="Proteomes" id="UP001260715">
    <property type="component" value="Unassembled WGS sequence"/>
</dbReference>
<dbReference type="Pfam" id="PF01810">
    <property type="entry name" value="LysE"/>
    <property type="match status" value="1"/>
</dbReference>
<evidence type="ECO:0000256" key="1">
    <source>
        <dbReference type="ARBA" id="ARBA00004651"/>
    </source>
</evidence>
<feature type="transmembrane region" description="Helical" evidence="6">
    <location>
        <begin position="63"/>
        <end position="92"/>
    </location>
</feature>
<accession>A0ABU1PC56</accession>
<evidence type="ECO:0000256" key="3">
    <source>
        <dbReference type="ARBA" id="ARBA00022692"/>
    </source>
</evidence>
<gene>
    <name evidence="8" type="ORF">J2W50_001705</name>
</gene>
<dbReference type="EMBL" id="JAVDSJ010000002">
    <property type="protein sequence ID" value="MDR6583507.1"/>
    <property type="molecule type" value="Genomic_DNA"/>
</dbReference>
<keyword evidence="9" id="KW-1185">Reference proteome</keyword>
<keyword evidence="2" id="KW-1003">Cell membrane</keyword>
<keyword evidence="3 6" id="KW-0812">Transmembrane</keyword>
<feature type="transmembrane region" description="Helical" evidence="6">
    <location>
        <begin position="195"/>
        <end position="215"/>
    </location>
</feature>
<keyword evidence="5 6" id="KW-0472">Membrane</keyword>
<evidence type="ECO:0000256" key="4">
    <source>
        <dbReference type="ARBA" id="ARBA00022989"/>
    </source>
</evidence>
<protein>
    <submittedName>
        <fullName evidence="8">Threonine/homoserine/homoserine lactone efflux protein</fullName>
    </submittedName>
</protein>
<dbReference type="RefSeq" id="WP_102664660.1">
    <property type="nucleotide sequence ID" value="NZ_JAVDSJ010000002.1"/>
</dbReference>
<keyword evidence="4 6" id="KW-1133">Transmembrane helix</keyword>
<comment type="subcellular location">
    <subcellularLocation>
        <location evidence="1">Cell membrane</location>
        <topology evidence="1">Multi-pass membrane protein</topology>
    </subcellularLocation>
</comment>
<feature type="chain" id="PRO_5045606779" evidence="7">
    <location>
        <begin position="22"/>
        <end position="217"/>
    </location>
</feature>
<dbReference type="PIRSF" id="PIRSF006324">
    <property type="entry name" value="LeuE"/>
    <property type="match status" value="1"/>
</dbReference>
<feature type="signal peptide" evidence="7">
    <location>
        <begin position="1"/>
        <end position="21"/>
    </location>
</feature>
<dbReference type="InterPro" id="IPR001123">
    <property type="entry name" value="LeuE-type"/>
</dbReference>
<feature type="transmembrane region" description="Helical" evidence="6">
    <location>
        <begin position="123"/>
        <end position="144"/>
    </location>
</feature>
<evidence type="ECO:0000256" key="2">
    <source>
        <dbReference type="ARBA" id="ARBA00022475"/>
    </source>
</evidence>
<dbReference type="PANTHER" id="PTHR30086">
    <property type="entry name" value="ARGININE EXPORTER PROTEIN ARGO"/>
    <property type="match status" value="1"/>
</dbReference>
<evidence type="ECO:0000256" key="5">
    <source>
        <dbReference type="ARBA" id="ARBA00023136"/>
    </source>
</evidence>
<evidence type="ECO:0000313" key="9">
    <source>
        <dbReference type="Proteomes" id="UP001260715"/>
    </source>
</evidence>
<evidence type="ECO:0000313" key="8">
    <source>
        <dbReference type="EMBL" id="MDR6583507.1"/>
    </source>
</evidence>
<sequence>MHTFLPHSMLLAFLGASLALAATPGPGVLFIVTRTLSQGRKAGLVSVAGVALGNFGNAVGASLGLAALFALSAVAFSIVKLLGACYLVYLGWCALRVRGERGAGRDLQAADGLSLTRIFRDGFWVALLNPKTAIFFAAFLPQFFDTRAPGMPQSVGLGAIFVMIAACTDTAYVLAADRVAPAMRRLSTAMAWGRYLTAGVFFGLGIFTAVAGHRAPD</sequence>
<evidence type="ECO:0000256" key="7">
    <source>
        <dbReference type="SAM" id="SignalP"/>
    </source>
</evidence>
<name>A0ABU1PC56_9BURK</name>
<dbReference type="PANTHER" id="PTHR30086:SF20">
    <property type="entry name" value="ARGININE EXPORTER PROTEIN ARGO-RELATED"/>
    <property type="match status" value="1"/>
</dbReference>
<proteinExistence type="predicted"/>
<keyword evidence="7" id="KW-0732">Signal</keyword>
<feature type="transmembrane region" description="Helical" evidence="6">
    <location>
        <begin position="156"/>
        <end position="175"/>
    </location>
</feature>
<evidence type="ECO:0000256" key="6">
    <source>
        <dbReference type="SAM" id="Phobius"/>
    </source>
</evidence>
<reference evidence="8 9" key="1">
    <citation type="submission" date="2023-07" db="EMBL/GenBank/DDBJ databases">
        <title>Sorghum-associated microbial communities from plants grown in Nebraska, USA.</title>
        <authorList>
            <person name="Schachtman D."/>
        </authorList>
    </citation>
    <scope>NUCLEOTIDE SEQUENCE [LARGE SCALE GENOMIC DNA]</scope>
    <source>
        <strain evidence="8 9">596</strain>
    </source>
</reference>
<comment type="caution">
    <text evidence="8">The sequence shown here is derived from an EMBL/GenBank/DDBJ whole genome shotgun (WGS) entry which is preliminary data.</text>
</comment>
<organism evidence="8 9">
    <name type="scientific">Herbaspirillum frisingense</name>
    <dbReference type="NCBI Taxonomy" id="92645"/>
    <lineage>
        <taxon>Bacteria</taxon>
        <taxon>Pseudomonadati</taxon>
        <taxon>Pseudomonadota</taxon>
        <taxon>Betaproteobacteria</taxon>
        <taxon>Burkholderiales</taxon>
        <taxon>Oxalobacteraceae</taxon>
        <taxon>Herbaspirillum</taxon>
    </lineage>
</organism>